<dbReference type="GO" id="GO:0032259">
    <property type="term" value="P:methylation"/>
    <property type="evidence" value="ECO:0007669"/>
    <property type="project" value="UniProtKB-KW"/>
</dbReference>
<dbReference type="CDD" id="cd02440">
    <property type="entry name" value="AdoMet_MTases"/>
    <property type="match status" value="1"/>
</dbReference>
<dbReference type="InterPro" id="IPR041698">
    <property type="entry name" value="Methyltransf_25"/>
</dbReference>
<evidence type="ECO:0000259" key="1">
    <source>
        <dbReference type="Pfam" id="PF13649"/>
    </source>
</evidence>
<feature type="domain" description="Methyltransferase" evidence="1">
    <location>
        <begin position="47"/>
        <end position="142"/>
    </location>
</feature>
<evidence type="ECO:0000313" key="2">
    <source>
        <dbReference type="EMBL" id="RGE57086.1"/>
    </source>
</evidence>
<reference evidence="2 3" key="1">
    <citation type="submission" date="2018-08" db="EMBL/GenBank/DDBJ databases">
        <title>A genome reference for cultivated species of the human gut microbiota.</title>
        <authorList>
            <person name="Zou Y."/>
            <person name="Xue W."/>
            <person name="Luo G."/>
        </authorList>
    </citation>
    <scope>NUCLEOTIDE SEQUENCE [LARGE SCALE GENOMIC DNA]</scope>
    <source>
        <strain evidence="2 3">TF05-5AC</strain>
    </source>
</reference>
<comment type="caution">
    <text evidence="2">The sequence shown here is derived from an EMBL/GenBank/DDBJ whole genome shotgun (WGS) entry which is preliminary data.</text>
</comment>
<keyword evidence="2" id="KW-0489">Methyltransferase</keyword>
<name>A0A3E3HZ30_9FIRM</name>
<evidence type="ECO:0000313" key="3">
    <source>
        <dbReference type="Proteomes" id="UP000260812"/>
    </source>
</evidence>
<proteinExistence type="predicted"/>
<protein>
    <submittedName>
        <fullName evidence="2">Class I SAM-dependent methyltransferase</fullName>
    </submittedName>
</protein>
<sequence length="271" mass="30866">MDKNGYLRQYYGSYREDARLSAAKHGLVEYLTTMKYIHKFLEQGMRILEVGAGTGRYSLALAKEGFRVDAVELLEHNLNILRSKTEDGMRLQAVQGDALDLSRYQENTFDITLLLGPMYHLFTQDDRKKALEEAARVTRENGILYIAYCMNDPTVVGELFARGTIYDCLEKGKLTENFHFTAQPEDLFALVRTEDIAELNQSVQAERICLTATDGATGYMRPVIDNMNDEQFGIYMKYHLAVCERQDLIGASHHTLDILRKKTPASGTKRE</sequence>
<accession>A0A3E3HZ30</accession>
<dbReference type="GeneID" id="97989272"/>
<dbReference type="GO" id="GO:0008168">
    <property type="term" value="F:methyltransferase activity"/>
    <property type="evidence" value="ECO:0007669"/>
    <property type="project" value="UniProtKB-KW"/>
</dbReference>
<dbReference type="RefSeq" id="WP_117545348.1">
    <property type="nucleotide sequence ID" value="NZ_QVLV01000018.1"/>
</dbReference>
<dbReference type="EMBL" id="QVLV01000018">
    <property type="protein sequence ID" value="RGE57086.1"/>
    <property type="molecule type" value="Genomic_DNA"/>
</dbReference>
<dbReference type="Proteomes" id="UP000260812">
    <property type="component" value="Unassembled WGS sequence"/>
</dbReference>
<dbReference type="AlphaFoldDB" id="A0A3E3HZ30"/>
<dbReference type="Gene3D" id="3.40.50.150">
    <property type="entry name" value="Vaccinia Virus protein VP39"/>
    <property type="match status" value="1"/>
</dbReference>
<dbReference type="SUPFAM" id="SSF53335">
    <property type="entry name" value="S-adenosyl-L-methionine-dependent methyltransferases"/>
    <property type="match status" value="1"/>
</dbReference>
<dbReference type="InterPro" id="IPR029063">
    <property type="entry name" value="SAM-dependent_MTases_sf"/>
</dbReference>
<gene>
    <name evidence="2" type="ORF">DXC51_20995</name>
</gene>
<keyword evidence="3" id="KW-1185">Reference proteome</keyword>
<dbReference type="Pfam" id="PF13649">
    <property type="entry name" value="Methyltransf_25"/>
    <property type="match status" value="1"/>
</dbReference>
<organism evidence="2 3">
    <name type="scientific">Eisenbergiella massiliensis</name>
    <dbReference type="NCBI Taxonomy" id="1720294"/>
    <lineage>
        <taxon>Bacteria</taxon>
        <taxon>Bacillati</taxon>
        <taxon>Bacillota</taxon>
        <taxon>Clostridia</taxon>
        <taxon>Lachnospirales</taxon>
        <taxon>Lachnospiraceae</taxon>
        <taxon>Eisenbergiella</taxon>
    </lineage>
</organism>
<keyword evidence="2" id="KW-0808">Transferase</keyword>